<dbReference type="Gene3D" id="2.60.40.1120">
    <property type="entry name" value="Carboxypeptidase-like, regulatory domain"/>
    <property type="match status" value="2"/>
</dbReference>
<evidence type="ECO:0000259" key="4">
    <source>
        <dbReference type="PROSITE" id="PS51272"/>
    </source>
</evidence>
<dbReference type="OrthoDB" id="1813813at2"/>
<feature type="domain" description="SLH" evidence="4">
    <location>
        <begin position="3066"/>
        <end position="3129"/>
    </location>
</feature>
<feature type="domain" description="SLH" evidence="4">
    <location>
        <begin position="2939"/>
        <end position="2999"/>
    </location>
</feature>
<dbReference type="PROSITE" id="PS50853">
    <property type="entry name" value="FN3"/>
    <property type="match status" value="5"/>
</dbReference>
<reference evidence="5 6" key="1">
    <citation type="submission" date="2018-07" db="EMBL/GenBank/DDBJ databases">
        <title>Genomic Encyclopedia of Type Strains, Phase III (KMG-III): the genomes of soil and plant-associated and newly described type strains.</title>
        <authorList>
            <person name="Whitman W."/>
        </authorList>
    </citation>
    <scope>NUCLEOTIDE SEQUENCE [LARGE SCALE GENOMIC DNA]</scope>
    <source>
        <strain evidence="5 6">CECT 7287</strain>
    </source>
</reference>
<evidence type="ECO:0000256" key="2">
    <source>
        <dbReference type="SAM" id="MobiDB-lite"/>
    </source>
</evidence>
<feature type="compositionally biased region" description="Gly residues" evidence="2">
    <location>
        <begin position="2774"/>
        <end position="2795"/>
    </location>
</feature>
<dbReference type="Gene3D" id="2.60.40.10">
    <property type="entry name" value="Immunoglobulins"/>
    <property type="match status" value="5"/>
</dbReference>
<dbReference type="InterPro" id="IPR001119">
    <property type="entry name" value="SLH_dom"/>
</dbReference>
<dbReference type="SUPFAM" id="SSF49265">
    <property type="entry name" value="Fibronectin type III"/>
    <property type="match status" value="3"/>
</dbReference>
<feature type="region of interest" description="Disordered" evidence="2">
    <location>
        <begin position="2094"/>
        <end position="2118"/>
    </location>
</feature>
<dbReference type="PROSITE" id="PS51272">
    <property type="entry name" value="SLH"/>
    <property type="match status" value="3"/>
</dbReference>
<feature type="compositionally biased region" description="Polar residues" evidence="2">
    <location>
        <begin position="2094"/>
        <end position="2111"/>
    </location>
</feature>
<feature type="region of interest" description="Disordered" evidence="2">
    <location>
        <begin position="2768"/>
        <end position="2807"/>
    </location>
</feature>
<dbReference type="InterPro" id="IPR011042">
    <property type="entry name" value="6-blade_b-propeller_TolB-like"/>
</dbReference>
<organism evidence="5 6">
    <name type="scientific">Cohnella phaseoli</name>
    <dbReference type="NCBI Taxonomy" id="456490"/>
    <lineage>
        <taxon>Bacteria</taxon>
        <taxon>Bacillati</taxon>
        <taxon>Bacillota</taxon>
        <taxon>Bacilli</taxon>
        <taxon>Bacillales</taxon>
        <taxon>Paenibacillaceae</taxon>
        <taxon>Cohnella</taxon>
    </lineage>
</organism>
<comment type="similarity">
    <text evidence="1">Belongs to the TolB family.</text>
</comment>
<dbReference type="Proteomes" id="UP000256977">
    <property type="component" value="Unassembled WGS sequence"/>
</dbReference>
<evidence type="ECO:0000313" key="6">
    <source>
        <dbReference type="Proteomes" id="UP000256977"/>
    </source>
</evidence>
<dbReference type="InterPro" id="IPR036116">
    <property type="entry name" value="FN3_sf"/>
</dbReference>
<feature type="domain" description="SLH" evidence="4">
    <location>
        <begin position="3000"/>
        <end position="3062"/>
    </location>
</feature>
<dbReference type="Pfam" id="PF00041">
    <property type="entry name" value="fn3"/>
    <property type="match status" value="1"/>
</dbReference>
<name>A0A3D9JMN2_9BACL</name>
<dbReference type="CDD" id="cd00063">
    <property type="entry name" value="FN3"/>
    <property type="match status" value="4"/>
</dbReference>
<dbReference type="InterPro" id="IPR008969">
    <property type="entry name" value="CarboxyPept-like_regulatory"/>
</dbReference>
<feature type="domain" description="Fibronectin type-III" evidence="3">
    <location>
        <begin position="1118"/>
        <end position="1213"/>
    </location>
</feature>
<dbReference type="InterPro" id="IPR003961">
    <property type="entry name" value="FN3_dom"/>
</dbReference>
<accession>A0A3D9JMN2</accession>
<dbReference type="PANTHER" id="PTHR36842:SF1">
    <property type="entry name" value="PROTEIN TOLB"/>
    <property type="match status" value="1"/>
</dbReference>
<proteinExistence type="inferred from homology"/>
<dbReference type="Pfam" id="PF07676">
    <property type="entry name" value="PD40"/>
    <property type="match status" value="1"/>
</dbReference>
<dbReference type="InterPro" id="IPR011659">
    <property type="entry name" value="WD40"/>
</dbReference>
<sequence length="3130" mass="333467">MLRKFRETRSKSAASEWAPNFKQRWRRTRKYGFTLLLTASLLMSSFEQLAVAQERPESDTLASFVEWVGQIGEELQDENGTLHENVTYGEEESFSVTDAVYGLPVKISTASGGAPGTGNSTSASVSGDGRYVAFVSAGTNLVDGDTNGKQDVFLHDRQLGTTKRISFGAGGIQSNGDSYAPYASFDGSYVLFTSKATNLVSGDTNNLEDLFLYDAAADSVQRVASVVSGSEYVGAGSSYGISADGRYVAYAGKPGSTGDHDIWLLDRRANVVKRVARQNYIYETFRARVSISADGRFIAFDSRGTKIVPDDTRTTIGNNDRAIYLYDAALDEMKMISRSTTGQRANHYSYYPIISADGRYVAYLSKASDIVPGDTQQVQDVYVYDRVNGTTELASLNSQGQQVAVDAYDPSISADGRYVAFHTDGAFDPADGGRTDVYIRDRAAGVTRWVSKTAGGSNADQPVDRAALSADGGTVVFETAATNMTATAEADAVRDLYAVALPTDTIAPEWPAGESVTAAPGGTYIALSWPAVPGSAWYKVWIDGRVVGITDSTSFAVDGLLPGTTHSYRVAAGTSGYVWSAWTAESTVTTLAARETTSPSAVNASAAPALGGALVSWTYSAEPDVVGAKVRWRKPGGTVYESLLYPRSVTAAMVPNLENGSFYEFSVVIVDGDGNRGEGAWTQGRLPNGPAVVRIDVQRGTGQPAPGQSPSIVDVSDDGRYTLFLTNMIGLVPEDDRQQYDAYSSSTQLYLYDAELGAVMLVSRSDDGKLGNSNSNFGTISSDGRYIAFGSRASNLLANTPDTNGKWDVFLLDRDVNDNGVYDEPGDTSLTRLTVPVRSEGQDGDSSDPVISADGSTIVFSTNARNIVQSPPSGTGDYTATYDVRSRAMAPLYMPNGQSPRVSGSELDLSADGKVMAFETLTDLADGDRNGDRDVYWYDRRNPDQPRLVWVSGLIEGSYVSAGLPYMDASGRHIVFNKTARVGTNFTSQTLAFDTEAPAGTAPTPLIEIPAGSPMTLDSMAPYGLSDDGRYVLFGSSGKHIVPGDTDNNSDVFLWDRETQQASKVSVPYDPALQITASSYNGLLSGDGTRAAFMSAMMNLVRGSERVESGLYLQRTSLPEGVLADLALTVQGSEILLEWGDPAPGSDIDAFRVVRKQGNGQWETLADNIGRATRTYTDQSAQAGMTYTYAVHSLFGGTASPFTVEKTITVAGGLGSFSYATPLYFREYAGQKEKIALRLTGEPGVGPESATAQLEYTDSDGIQRNKRVNLTEDHAAPGVYTGELEIPERAAELLSLKGALETADGSVLEKEALRKPIPVGATAIVEVAGTAAPEDGLLTIRSVSAHANQSVVLGGRATVEFRGLPPANDYTFVLIGAGGVDLLAENPDRPPSLDMRAGDRRTVELAPMLPASLSLAISNERGSFEGVHVVVSDEAGRTLAASTTLKNGSLTFAPFRQMTGRKVMIVATPSDPVYAPIELTLDLKGGSQHEAIQIPLRTDAAIAGKILDQAGQPVRGAIVKVSYRGSTFKTVADENGDYSLSAPAGDVQLEVSIDDWVGGGWQSLRTENGQTLRHDFRFSKPIPAVIKLNLYTQDVSGTWVGPYDLDWRELIHFRVQTTGHKAVAHPLFVYADIGDKVSVCANGVEGGFDSGCVEVVIDDDRRVEADLRLKRLVSNVNGELSETPTSLTVYKLDENGRRLHSAAKTVSDRRFSLELPGGSRYELMVQFHRSRGTAFRAFDLAANDEIELGELSPEPTGTFSGRLGNYVLLSTSNAVPGTRVTVRIGYHNGGVEPVGGASVRLDIPAGATLVPGSVVLNGQSASPTETSGKYTLDLGDISVQRGGTLQYSLQLPNEWTGGNLDVSSLIAFTQKGAKVEERIGFASAAIAQVTLVAPERTASREFRVSGTAPAGSSVVVYAGDRVVGASETTSAGRWSIKAEMTGETVNRWQLIAVASLGAKSWSSAARTVDYDETNVEPIAFTLQQSDGRKITLDPRESEPRFPYVFAPGLPFTLTMKFNHPNRVRDVAFYIGDARVQASLKDGVHAAVVNGMSKPGLIGIDYRTLEVAQSGNGQVPPAAEIRATLPPAFRDATTGNLTVSQRSPDGNRQSMTYEGKLPGAEGDVDMKVTASLERTTYTPTAADLALAEETGVPVYGMNLTPSFSNGVLRIEMTGYLQESALQGGLDIGEAMALLATGADALSAAALKSIDSASKGKGAEVHALSSGIGAVATRVVVFFGKNQGTNTWKTIDSAWTLYDGRGTGDVLSRLEGLMDYIARNCDPRIQDVYYDRVNHLKNHLIAVELTKAAILVAGAVAGPATFGLGSVALFLVSNMTGKLLDAQMQGMIDSLEVDLMNQDRYCKKPEPKPKRKIADPDWIYDPSGYVYEVSEDNRIEGVRATALRWNEEAGRWDVWDSEWYGQDNPLYTDANGRYAWDVPEGKWKVRYEKEGYLPAESEELIVLPPHFDVNIPLVSTLSAKPVRVEAAPGGAYVDIVFDRHVDGEAVSSQLLAVIDDDGDVPGEWTVAGTVTDGDSKRIRFTPDAPLANGAYRIYVDGGLTSYAGVPLVEPYEETFEVTDEGTGLAAVVELKAEADSSSALLAWKLPDDSNLHRLVVAYRESGSSGASKLVELPDVGTYAVLEGLEANTNYEVAVRAYGAGDKFSETAITVETAGIQPGSRDFVPPGPVMVKEATPAANGIGLVWTDPTDSDLANVMIKWTKQGETAASAPVSVAKGVGRYTISGLSSSTTYEIAIWTVDTIGHASPAQTLNATTKAGGGSGNPGSPGSSGGPGGAGSSGNPSNPGEVDLERADIGTTDAEMKFFGGAFKLWLTAGAAGAAKQVAATRYADAPAPTPGHLRLMSKAYKWKLEPESGRLTAAGKLTIAYDETLLRGTDIRKLGVYRQDEADRTRWVYVGGIVNGSDRTVTVATEEPGTYAVLIADLTFGDLTNHWSRADVEALAARGIVSGDPDGFFRPNGRITRAEFVKLLMPLLGDAATTGLAPEFGDVAPNAWYAPFVSQAAAAGIVQGAGGRFRPSDPVTREEMAVMLFRVLGVDPDMKLNAQAILSGFADSERVSDWASLQIAYTVQNGLLQGGGGGKLRPEATATRSEAAVIALRALTSQGLIITKPE</sequence>
<feature type="domain" description="Fibronectin type-III" evidence="3">
    <location>
        <begin position="492"/>
        <end position="593"/>
    </location>
</feature>
<keyword evidence="6" id="KW-1185">Reference proteome</keyword>
<evidence type="ECO:0000256" key="1">
    <source>
        <dbReference type="ARBA" id="ARBA00009820"/>
    </source>
</evidence>
<dbReference type="InterPro" id="IPR013783">
    <property type="entry name" value="Ig-like_fold"/>
</dbReference>
<feature type="domain" description="Fibronectin type-III" evidence="3">
    <location>
        <begin position="2584"/>
        <end position="2676"/>
    </location>
</feature>
<comment type="caution">
    <text evidence="5">The sequence shown here is derived from an EMBL/GenBank/DDBJ whole genome shotgun (WGS) entry which is preliminary data.</text>
</comment>
<dbReference type="RefSeq" id="WP_116062431.1">
    <property type="nucleotide sequence ID" value="NZ_QRDZ01000016.1"/>
</dbReference>
<feature type="domain" description="Fibronectin type-III" evidence="3">
    <location>
        <begin position="598"/>
        <end position="689"/>
    </location>
</feature>
<evidence type="ECO:0000313" key="5">
    <source>
        <dbReference type="EMBL" id="RED75332.1"/>
    </source>
</evidence>
<dbReference type="Pfam" id="PF00395">
    <property type="entry name" value="SLH"/>
    <property type="match status" value="3"/>
</dbReference>
<evidence type="ECO:0000259" key="3">
    <source>
        <dbReference type="PROSITE" id="PS50853"/>
    </source>
</evidence>
<dbReference type="PANTHER" id="PTHR36842">
    <property type="entry name" value="PROTEIN TOLB HOMOLOG"/>
    <property type="match status" value="1"/>
</dbReference>
<feature type="domain" description="Fibronectin type-III" evidence="3">
    <location>
        <begin position="2682"/>
        <end position="2775"/>
    </location>
</feature>
<dbReference type="SMART" id="SM00060">
    <property type="entry name" value="FN3"/>
    <property type="match status" value="5"/>
</dbReference>
<dbReference type="Pfam" id="PF13620">
    <property type="entry name" value="CarboxypepD_reg"/>
    <property type="match status" value="1"/>
</dbReference>
<gene>
    <name evidence="5" type="ORF">DFP98_116135</name>
</gene>
<dbReference type="Gene3D" id="2.120.10.30">
    <property type="entry name" value="TolB, C-terminal domain"/>
    <property type="match status" value="2"/>
</dbReference>
<dbReference type="EMBL" id="QRDZ01000016">
    <property type="protein sequence ID" value="RED75332.1"/>
    <property type="molecule type" value="Genomic_DNA"/>
</dbReference>
<protein>
    <submittedName>
        <fullName evidence="5">WD40 repeat protein</fullName>
    </submittedName>
</protein>
<dbReference type="SUPFAM" id="SSF49464">
    <property type="entry name" value="Carboxypeptidase regulatory domain-like"/>
    <property type="match status" value="1"/>
</dbReference>
<dbReference type="SUPFAM" id="SSF82171">
    <property type="entry name" value="DPP6 N-terminal domain-like"/>
    <property type="match status" value="2"/>
</dbReference>